<keyword evidence="3 6" id="KW-0812">Transmembrane</keyword>
<sequence length="631" mass="68806">MFLNSAAPLTKDDEHIKKREAASAPPAILAHDLEVAAAAGSDGGKGSISIDSSPARKRGAVKVRGLASLLAINALVCGVEIVSSAAFTFIPPLLLKAGYTETVMTIILGIAPFLDMGTVPLLAEWSDRCTSALGRRRPFIMFLSSVLLFSLTLIPYGPTIALAFSDEASPRLNMIILALGVILLDYSYQALFNPCESLLSDLLATSPEWEQTRGFTVYSASISLGGILGYLIVSIDWSSTGFLLGSQEQTAFSVIFVMFLPCLFLTLCFAREKPFTSSCGPLGHGQVEAGLEGEYLKAHTKEMAVLDLTRDLPALVRDHPSDGGYESGSSETEEMAPLVLPSSEMLRWRYQLLVHQLSRLPHLTLQRVVNGVLRLLWKLFLVVLYLPYQVIKLPQDTWRRVSTAPTVLRRLFLSELFGWMGFMCHNMFFTDFVGQYMYGGLPDAPEHTTGALLYDEGVRMGSWGLFLHSLTACLYAFFVQQHIVDIIGHRAVFLGGLAGFSLTMLATIVSPNIAFLNAVTAMSGIGFAALTSTPNMLVTLYNSDRQLYMWDEQSPEGGEERGLGTDVAVLDTAYFLSQIILSVCMGPLVDLTGSALPYMVVAAFTGLISVYCGTKIVFTDADLRQLRLGLF</sequence>
<keyword evidence="8" id="KW-1185">Reference proteome</keyword>
<comment type="caution">
    <text evidence="7">The sequence shown here is derived from an EMBL/GenBank/DDBJ whole genome shotgun (WGS) entry which is preliminary data.</text>
</comment>
<proteinExistence type="predicted"/>
<evidence type="ECO:0000256" key="1">
    <source>
        <dbReference type="ARBA" id="ARBA00004141"/>
    </source>
</evidence>
<dbReference type="SUPFAM" id="SSF103473">
    <property type="entry name" value="MFS general substrate transporter"/>
    <property type="match status" value="1"/>
</dbReference>
<evidence type="ECO:0000256" key="3">
    <source>
        <dbReference type="ARBA" id="ARBA00022692"/>
    </source>
</evidence>
<evidence type="ECO:0000256" key="6">
    <source>
        <dbReference type="SAM" id="Phobius"/>
    </source>
</evidence>
<feature type="transmembrane region" description="Helical" evidence="6">
    <location>
        <begin position="460"/>
        <end position="479"/>
    </location>
</feature>
<feature type="transmembrane region" description="Helical" evidence="6">
    <location>
        <begin position="491"/>
        <end position="509"/>
    </location>
</feature>
<feature type="transmembrane region" description="Helical" evidence="6">
    <location>
        <begin position="215"/>
        <end position="235"/>
    </location>
</feature>
<feature type="transmembrane region" description="Helical" evidence="6">
    <location>
        <begin position="170"/>
        <end position="188"/>
    </location>
</feature>
<accession>A0AAW0U635</accession>
<name>A0AAW0U635_SCYPA</name>
<keyword evidence="5 6" id="KW-0472">Membrane</keyword>
<evidence type="ECO:0000313" key="8">
    <source>
        <dbReference type="Proteomes" id="UP001487740"/>
    </source>
</evidence>
<keyword evidence="2" id="KW-0813">Transport</keyword>
<feature type="transmembrane region" description="Helical" evidence="6">
    <location>
        <begin position="250"/>
        <end position="270"/>
    </location>
</feature>
<dbReference type="PANTHER" id="PTHR19432">
    <property type="entry name" value="SUGAR TRANSPORTER"/>
    <property type="match status" value="1"/>
</dbReference>
<dbReference type="Pfam" id="PF13347">
    <property type="entry name" value="MFS_2"/>
    <property type="match status" value="1"/>
</dbReference>
<reference evidence="7 8" key="1">
    <citation type="submission" date="2023-03" db="EMBL/GenBank/DDBJ databases">
        <title>High-quality genome of Scylla paramamosain provides insights in environmental adaptation.</title>
        <authorList>
            <person name="Zhang L."/>
        </authorList>
    </citation>
    <scope>NUCLEOTIDE SEQUENCE [LARGE SCALE GENOMIC DNA]</scope>
    <source>
        <strain evidence="7">LZ_2023a</strain>
        <tissue evidence="7">Muscle</tissue>
    </source>
</reference>
<dbReference type="PANTHER" id="PTHR19432:SF37">
    <property type="entry name" value="SOLUTE CARRIER FAMILY 45 MEMBER 3"/>
    <property type="match status" value="1"/>
</dbReference>
<dbReference type="AlphaFoldDB" id="A0AAW0U635"/>
<dbReference type="Gene3D" id="1.20.1720.10">
    <property type="entry name" value="Multidrug resistance protein D"/>
    <property type="match status" value="1"/>
</dbReference>
<dbReference type="GO" id="GO:0016020">
    <property type="term" value="C:membrane"/>
    <property type="evidence" value="ECO:0007669"/>
    <property type="project" value="UniProtKB-SubCell"/>
</dbReference>
<organism evidence="7 8">
    <name type="scientific">Scylla paramamosain</name>
    <name type="common">Mud crab</name>
    <dbReference type="NCBI Taxonomy" id="85552"/>
    <lineage>
        <taxon>Eukaryota</taxon>
        <taxon>Metazoa</taxon>
        <taxon>Ecdysozoa</taxon>
        <taxon>Arthropoda</taxon>
        <taxon>Crustacea</taxon>
        <taxon>Multicrustacea</taxon>
        <taxon>Malacostraca</taxon>
        <taxon>Eumalacostraca</taxon>
        <taxon>Eucarida</taxon>
        <taxon>Decapoda</taxon>
        <taxon>Pleocyemata</taxon>
        <taxon>Brachyura</taxon>
        <taxon>Eubrachyura</taxon>
        <taxon>Portunoidea</taxon>
        <taxon>Portunidae</taxon>
        <taxon>Portuninae</taxon>
        <taxon>Scylla</taxon>
    </lineage>
</organism>
<evidence type="ECO:0000256" key="5">
    <source>
        <dbReference type="ARBA" id="ARBA00023136"/>
    </source>
</evidence>
<evidence type="ECO:0000313" key="7">
    <source>
        <dbReference type="EMBL" id="KAK8395539.1"/>
    </source>
</evidence>
<protein>
    <recommendedName>
        <fullName evidence="9">Solute carrier family 45 member 3</fullName>
    </recommendedName>
</protein>
<feature type="transmembrane region" description="Helical" evidence="6">
    <location>
        <begin position="66"/>
        <end position="90"/>
    </location>
</feature>
<evidence type="ECO:0008006" key="9">
    <source>
        <dbReference type="Google" id="ProtNLM"/>
    </source>
</evidence>
<evidence type="ECO:0000256" key="4">
    <source>
        <dbReference type="ARBA" id="ARBA00022989"/>
    </source>
</evidence>
<dbReference type="InterPro" id="IPR036259">
    <property type="entry name" value="MFS_trans_sf"/>
</dbReference>
<comment type="subcellular location">
    <subcellularLocation>
        <location evidence="1">Membrane</location>
        <topology evidence="1">Multi-pass membrane protein</topology>
    </subcellularLocation>
</comment>
<feature type="transmembrane region" description="Helical" evidence="6">
    <location>
        <begin position="595"/>
        <end position="618"/>
    </location>
</feature>
<keyword evidence="4 6" id="KW-1133">Transmembrane helix</keyword>
<feature type="transmembrane region" description="Helical" evidence="6">
    <location>
        <begin position="139"/>
        <end position="164"/>
    </location>
</feature>
<feature type="transmembrane region" description="Helical" evidence="6">
    <location>
        <begin position="102"/>
        <end position="123"/>
    </location>
</feature>
<dbReference type="GO" id="GO:0008506">
    <property type="term" value="F:sucrose:proton symporter activity"/>
    <property type="evidence" value="ECO:0007669"/>
    <property type="project" value="TreeGrafter"/>
</dbReference>
<dbReference type="EMBL" id="JARAKH010000017">
    <property type="protein sequence ID" value="KAK8395539.1"/>
    <property type="molecule type" value="Genomic_DNA"/>
</dbReference>
<dbReference type="Proteomes" id="UP001487740">
    <property type="component" value="Unassembled WGS sequence"/>
</dbReference>
<feature type="transmembrane region" description="Helical" evidence="6">
    <location>
        <begin position="563"/>
        <end position="589"/>
    </location>
</feature>
<feature type="transmembrane region" description="Helical" evidence="6">
    <location>
        <begin position="515"/>
        <end position="542"/>
    </location>
</feature>
<dbReference type="Gene3D" id="1.20.1250.20">
    <property type="entry name" value="MFS general substrate transporter like domains"/>
    <property type="match status" value="1"/>
</dbReference>
<gene>
    <name evidence="7" type="ORF">O3P69_005565</name>
</gene>
<evidence type="ECO:0000256" key="2">
    <source>
        <dbReference type="ARBA" id="ARBA00022448"/>
    </source>
</evidence>